<dbReference type="InterPro" id="IPR012317">
    <property type="entry name" value="Poly(ADP-ribose)pol_cat_dom"/>
</dbReference>
<keyword evidence="4" id="KW-0520">NAD</keyword>
<dbReference type="SUPFAM" id="SSF56399">
    <property type="entry name" value="ADP-ribosylation"/>
    <property type="match status" value="1"/>
</dbReference>
<name>A0A7R8CPW3_LEPSM</name>
<dbReference type="GO" id="GO:0016779">
    <property type="term" value="F:nucleotidyltransferase activity"/>
    <property type="evidence" value="ECO:0007669"/>
    <property type="project" value="UniProtKB-KW"/>
</dbReference>
<evidence type="ECO:0000256" key="5">
    <source>
        <dbReference type="ARBA" id="ARBA00024347"/>
    </source>
</evidence>
<evidence type="ECO:0000256" key="2">
    <source>
        <dbReference type="ARBA" id="ARBA00022679"/>
    </source>
</evidence>
<dbReference type="GO" id="GO:0003950">
    <property type="term" value="F:NAD+ poly-ADP-ribosyltransferase activity"/>
    <property type="evidence" value="ECO:0007669"/>
    <property type="project" value="UniProtKB-EC"/>
</dbReference>
<feature type="domain" description="PARP catalytic" evidence="6">
    <location>
        <begin position="116"/>
        <end position="268"/>
    </location>
</feature>
<evidence type="ECO:0000259" key="7">
    <source>
        <dbReference type="Pfam" id="PF18084"/>
    </source>
</evidence>
<dbReference type="InterPro" id="IPR041400">
    <property type="entry name" value="PARP16_N"/>
</dbReference>
<keyword evidence="9" id="KW-1185">Reference proteome</keyword>
<sequence length="371" mass="42178">MDDIGCLRDDLALELLRRDPREIDAQLSLFIVAANSLRHYSSLRPFPSSIMSNKNSSGDYDIYSLRQLIDQIPVVKSLPNVIHNPEIISDDVACLLHWILLEHPTGLKLSIVDEEEEINKVLRLAGHEIVESLRPTHIFKVFTNKSARLESQYNGKLNGDIYGYHGSKLQNFYSILSNGLQQHRNEVSLFGQGIYLSTDLNVVQYFSGSSTNWNKSILGAQSNCVLLCECYDHPDVKMSSSDPSRGFIEGSEGGRVPDKYIVVRSNDLIINKYLFVYSRGNSKFQITRPNKSDGFLTWIFSHKVALLFISYALILFAIGFSKTNAVYRYLRRWDLGSHNLYAEEASSSFASFPRYLFSMSSSPFQINMKLR</sequence>
<evidence type="ECO:0000256" key="3">
    <source>
        <dbReference type="ARBA" id="ARBA00022695"/>
    </source>
</evidence>
<evidence type="ECO:0000313" key="9">
    <source>
        <dbReference type="Proteomes" id="UP000675881"/>
    </source>
</evidence>
<proteinExistence type="inferred from homology"/>
<accession>A0A7R8CPW3</accession>
<evidence type="ECO:0000313" key="8">
    <source>
        <dbReference type="EMBL" id="CAF2843179.1"/>
    </source>
</evidence>
<protein>
    <submittedName>
        <fullName evidence="8">PARP16</fullName>
        <ecNumber evidence="8">2.4.2.30</ecNumber>
    </submittedName>
</protein>
<dbReference type="Pfam" id="PF18084">
    <property type="entry name" value="ARTD15_N"/>
    <property type="match status" value="1"/>
</dbReference>
<dbReference type="InterPro" id="IPR051838">
    <property type="entry name" value="ARTD_PARP"/>
</dbReference>
<evidence type="ECO:0000259" key="6">
    <source>
        <dbReference type="Pfam" id="PF00644"/>
    </source>
</evidence>
<comment type="similarity">
    <text evidence="5">Belongs to the ARTD/PARP family.</text>
</comment>
<dbReference type="AlphaFoldDB" id="A0A7R8CPW3"/>
<feature type="domain" description="PARP16 N-terminal" evidence="7">
    <location>
        <begin position="15"/>
        <end position="100"/>
    </location>
</feature>
<dbReference type="PANTHER" id="PTHR21328">
    <property type="entry name" value="POLY ADP-RIBOSE POLYMERASE FAMILY, MEMBER PARP"/>
    <property type="match status" value="1"/>
</dbReference>
<dbReference type="EC" id="2.4.2.30" evidence="8"/>
<evidence type="ECO:0000256" key="1">
    <source>
        <dbReference type="ARBA" id="ARBA00022676"/>
    </source>
</evidence>
<keyword evidence="1 8" id="KW-0328">Glycosyltransferase</keyword>
<gene>
    <name evidence="8" type="ORF">LSAA_4785</name>
</gene>
<reference evidence="8" key="1">
    <citation type="submission" date="2021-02" db="EMBL/GenBank/DDBJ databases">
        <authorList>
            <person name="Bekaert M."/>
        </authorList>
    </citation>
    <scope>NUCLEOTIDE SEQUENCE</scope>
    <source>
        <strain evidence="8">IoA-00</strain>
    </source>
</reference>
<keyword evidence="2 8" id="KW-0808">Transferase</keyword>
<dbReference type="Proteomes" id="UP000675881">
    <property type="component" value="Chromosome 14"/>
</dbReference>
<dbReference type="EMBL" id="HG994593">
    <property type="protein sequence ID" value="CAF2843179.1"/>
    <property type="molecule type" value="Genomic_DNA"/>
</dbReference>
<evidence type="ECO:0000256" key="4">
    <source>
        <dbReference type="ARBA" id="ARBA00023027"/>
    </source>
</evidence>
<organism evidence="8 9">
    <name type="scientific">Lepeophtheirus salmonis</name>
    <name type="common">Salmon louse</name>
    <name type="synonym">Caligus salmonis</name>
    <dbReference type="NCBI Taxonomy" id="72036"/>
    <lineage>
        <taxon>Eukaryota</taxon>
        <taxon>Metazoa</taxon>
        <taxon>Ecdysozoa</taxon>
        <taxon>Arthropoda</taxon>
        <taxon>Crustacea</taxon>
        <taxon>Multicrustacea</taxon>
        <taxon>Hexanauplia</taxon>
        <taxon>Copepoda</taxon>
        <taxon>Siphonostomatoida</taxon>
        <taxon>Caligidae</taxon>
        <taxon>Lepeophtheirus</taxon>
    </lineage>
</organism>
<dbReference type="Pfam" id="PF00644">
    <property type="entry name" value="PARP"/>
    <property type="match status" value="1"/>
</dbReference>
<keyword evidence="3" id="KW-0548">Nucleotidyltransferase</keyword>
<dbReference type="Gene3D" id="3.90.228.10">
    <property type="match status" value="1"/>
</dbReference>
<dbReference type="OrthoDB" id="19501at2759"/>